<organism evidence="2 3">
    <name type="scientific">Lactarius akahatsu</name>
    <dbReference type="NCBI Taxonomy" id="416441"/>
    <lineage>
        <taxon>Eukaryota</taxon>
        <taxon>Fungi</taxon>
        <taxon>Dikarya</taxon>
        <taxon>Basidiomycota</taxon>
        <taxon>Agaricomycotina</taxon>
        <taxon>Agaricomycetes</taxon>
        <taxon>Russulales</taxon>
        <taxon>Russulaceae</taxon>
        <taxon>Lactarius</taxon>
    </lineage>
</organism>
<feature type="region of interest" description="Disordered" evidence="1">
    <location>
        <begin position="56"/>
        <end position="77"/>
    </location>
</feature>
<reference evidence="2" key="1">
    <citation type="submission" date="2022-01" db="EMBL/GenBank/DDBJ databases">
        <title>Comparative genomics reveals a dynamic genome evolution in the ectomycorrhizal milk-cap (Lactarius) mushrooms.</title>
        <authorList>
            <consortium name="DOE Joint Genome Institute"/>
            <person name="Lebreton A."/>
            <person name="Tang N."/>
            <person name="Kuo A."/>
            <person name="LaButti K."/>
            <person name="Drula E."/>
            <person name="Barry K."/>
            <person name="Clum A."/>
            <person name="Lipzen A."/>
            <person name="Mousain D."/>
            <person name="Ng V."/>
            <person name="Wang R."/>
            <person name="Wang X."/>
            <person name="Dai Y."/>
            <person name="Henrissat B."/>
            <person name="Grigoriev I.V."/>
            <person name="Guerin-Laguette A."/>
            <person name="Yu F."/>
            <person name="Martin F.M."/>
        </authorList>
    </citation>
    <scope>NUCLEOTIDE SEQUENCE</scope>
    <source>
        <strain evidence="2">QP</strain>
    </source>
</reference>
<protein>
    <submittedName>
        <fullName evidence="2">Uncharacterized protein</fullName>
    </submittedName>
</protein>
<dbReference type="Proteomes" id="UP001201163">
    <property type="component" value="Unassembled WGS sequence"/>
</dbReference>
<keyword evidence="3" id="KW-1185">Reference proteome</keyword>
<sequence length="201" mass="22342">MDYARVGFKVRETEANTHRALSALDLNKNCQQRYAELILVCPASVVFMNPPNHLRPLIDDRGDSEKAPPSRKVRRSPLQRLRSRAAVALSREAGMQVSTMVRAVLPKIEMGLAGLGYRGPWSHSRRTVCLLLSFGRCEPPHTGDTMTRIESTAFALHVPAYLSWNLSWKFKATTRAAAGQAQVVRSVLDRLVALPVAVQLL</sequence>
<accession>A0AAD4QBQ8</accession>
<dbReference type="AlphaFoldDB" id="A0AAD4QBQ8"/>
<evidence type="ECO:0000313" key="2">
    <source>
        <dbReference type="EMBL" id="KAH8987636.1"/>
    </source>
</evidence>
<proteinExistence type="predicted"/>
<feature type="compositionally biased region" description="Basic and acidic residues" evidence="1">
    <location>
        <begin position="56"/>
        <end position="68"/>
    </location>
</feature>
<dbReference type="EMBL" id="JAKELL010000046">
    <property type="protein sequence ID" value="KAH8987636.1"/>
    <property type="molecule type" value="Genomic_DNA"/>
</dbReference>
<evidence type="ECO:0000313" key="3">
    <source>
        <dbReference type="Proteomes" id="UP001201163"/>
    </source>
</evidence>
<name>A0AAD4QBQ8_9AGAM</name>
<gene>
    <name evidence="2" type="ORF">EDB92DRAFT_1115750</name>
</gene>
<comment type="caution">
    <text evidence="2">The sequence shown here is derived from an EMBL/GenBank/DDBJ whole genome shotgun (WGS) entry which is preliminary data.</text>
</comment>
<evidence type="ECO:0000256" key="1">
    <source>
        <dbReference type="SAM" id="MobiDB-lite"/>
    </source>
</evidence>